<name>A0A381VA00_9ZZZZ</name>
<dbReference type="SUPFAM" id="SSF52096">
    <property type="entry name" value="ClpP/crotonase"/>
    <property type="match status" value="1"/>
</dbReference>
<sequence length="256" mass="26996">VTAICNDGVLEVVLDRPKANAIDAATSRELSSVFAGFRDDPELRVAIFTGAGERFFCAGWDLDAAAGGEAFEADYGEGGFGGFPELPGRNKPVICAVNGLAVGGGFEIALAADLVVAAEHAAFFLPETGLGIIPDAGAIRLPRILPPVVANEVLYAGRRLKADEALRWGLVNAVVPADRLLDEARALAARIMASAPLAVEAVIAVDCTTRSLPLDEAFAHLRSGELDAYERMLASEDAEEGPRAFTEGRDPHWQGR</sequence>
<reference evidence="4" key="1">
    <citation type="submission" date="2018-05" db="EMBL/GenBank/DDBJ databases">
        <authorList>
            <person name="Lanie J.A."/>
            <person name="Ng W.-L."/>
            <person name="Kazmierczak K.M."/>
            <person name="Andrzejewski T.M."/>
            <person name="Davidsen T.M."/>
            <person name="Wayne K.J."/>
            <person name="Tettelin H."/>
            <person name="Glass J.I."/>
            <person name="Rusch D."/>
            <person name="Podicherti R."/>
            <person name="Tsui H.-C.T."/>
            <person name="Winkler M.E."/>
        </authorList>
    </citation>
    <scope>NUCLEOTIDE SEQUENCE</scope>
</reference>
<feature type="non-terminal residue" evidence="4">
    <location>
        <position position="1"/>
    </location>
</feature>
<dbReference type="PANTHER" id="PTHR11941:SF54">
    <property type="entry name" value="ENOYL-COA HYDRATASE, MITOCHONDRIAL"/>
    <property type="match status" value="1"/>
</dbReference>
<evidence type="ECO:0000313" key="4">
    <source>
        <dbReference type="EMBL" id="SVA36964.1"/>
    </source>
</evidence>
<accession>A0A381VA00</accession>
<evidence type="ECO:0000256" key="3">
    <source>
        <dbReference type="SAM" id="MobiDB-lite"/>
    </source>
</evidence>
<dbReference type="PANTHER" id="PTHR11941">
    <property type="entry name" value="ENOYL-COA HYDRATASE-RELATED"/>
    <property type="match status" value="1"/>
</dbReference>
<comment type="similarity">
    <text evidence="1">Belongs to the enoyl-CoA hydratase/isomerase family.</text>
</comment>
<dbReference type="Gene3D" id="1.10.12.10">
    <property type="entry name" value="Lyase 2-enoyl-coa Hydratase, Chain A, domain 2"/>
    <property type="match status" value="1"/>
</dbReference>
<dbReference type="Pfam" id="PF00378">
    <property type="entry name" value="ECH_1"/>
    <property type="match status" value="1"/>
</dbReference>
<evidence type="ECO:0000256" key="2">
    <source>
        <dbReference type="ARBA" id="ARBA00023239"/>
    </source>
</evidence>
<proteinExistence type="inferred from homology"/>
<organism evidence="4">
    <name type="scientific">marine metagenome</name>
    <dbReference type="NCBI Taxonomy" id="408172"/>
    <lineage>
        <taxon>unclassified sequences</taxon>
        <taxon>metagenomes</taxon>
        <taxon>ecological metagenomes</taxon>
    </lineage>
</organism>
<dbReference type="GO" id="GO:0016829">
    <property type="term" value="F:lyase activity"/>
    <property type="evidence" value="ECO:0007669"/>
    <property type="project" value="UniProtKB-KW"/>
</dbReference>
<evidence type="ECO:0008006" key="5">
    <source>
        <dbReference type="Google" id="ProtNLM"/>
    </source>
</evidence>
<dbReference type="FunFam" id="3.90.226.10:FF:000009">
    <property type="entry name" value="Carnitinyl-CoA dehydratase"/>
    <property type="match status" value="1"/>
</dbReference>
<dbReference type="CDD" id="cd06558">
    <property type="entry name" value="crotonase-like"/>
    <property type="match status" value="1"/>
</dbReference>
<dbReference type="AlphaFoldDB" id="A0A381VA00"/>
<dbReference type="EMBL" id="UINC01008202">
    <property type="protein sequence ID" value="SVA36964.1"/>
    <property type="molecule type" value="Genomic_DNA"/>
</dbReference>
<dbReference type="InterPro" id="IPR014748">
    <property type="entry name" value="Enoyl-CoA_hydra_C"/>
</dbReference>
<dbReference type="GO" id="GO:0006635">
    <property type="term" value="P:fatty acid beta-oxidation"/>
    <property type="evidence" value="ECO:0007669"/>
    <property type="project" value="TreeGrafter"/>
</dbReference>
<feature type="region of interest" description="Disordered" evidence="3">
    <location>
        <begin position="237"/>
        <end position="256"/>
    </location>
</feature>
<keyword evidence="2" id="KW-0456">Lyase</keyword>
<dbReference type="InterPro" id="IPR029045">
    <property type="entry name" value="ClpP/crotonase-like_dom_sf"/>
</dbReference>
<protein>
    <recommendedName>
        <fullName evidence="5">Carnitinyl-CoA dehydratase</fullName>
    </recommendedName>
</protein>
<evidence type="ECO:0000256" key="1">
    <source>
        <dbReference type="ARBA" id="ARBA00005254"/>
    </source>
</evidence>
<dbReference type="Gene3D" id="3.90.226.10">
    <property type="entry name" value="2-enoyl-CoA Hydratase, Chain A, domain 1"/>
    <property type="match status" value="1"/>
</dbReference>
<dbReference type="InterPro" id="IPR001753">
    <property type="entry name" value="Enoyl-CoA_hydra/iso"/>
</dbReference>
<gene>
    <name evidence="4" type="ORF">METZ01_LOCUS89818</name>
</gene>